<reference evidence="1" key="1">
    <citation type="submission" date="2019-08" db="EMBL/GenBank/DDBJ databases">
        <authorList>
            <person name="Kucharzyk K."/>
            <person name="Murdoch R.W."/>
            <person name="Higgins S."/>
            <person name="Loffler F."/>
        </authorList>
    </citation>
    <scope>NUCLEOTIDE SEQUENCE</scope>
</reference>
<evidence type="ECO:0000313" key="1">
    <source>
        <dbReference type="EMBL" id="MPN48420.1"/>
    </source>
</evidence>
<accession>A0A645IBB2</accession>
<organism evidence="1">
    <name type="scientific">bioreactor metagenome</name>
    <dbReference type="NCBI Taxonomy" id="1076179"/>
    <lineage>
        <taxon>unclassified sequences</taxon>
        <taxon>metagenomes</taxon>
        <taxon>ecological metagenomes</taxon>
    </lineage>
</organism>
<name>A0A645IBB2_9ZZZZ</name>
<proteinExistence type="predicted"/>
<comment type="caution">
    <text evidence="1">The sequence shown here is derived from an EMBL/GenBank/DDBJ whole genome shotgun (WGS) entry which is preliminary data.</text>
</comment>
<protein>
    <submittedName>
        <fullName evidence="1">Uncharacterized protein</fullName>
    </submittedName>
</protein>
<sequence length="98" mass="10999">MNALRLLGVERGELLSHVLSRIETAEQSAEQDRDQHKHDQRGIAHAAFFAAVWRACAAVLRGLRRIPFIPIVVLIHKWSLLSGDVASKENSSFSDQRV</sequence>
<dbReference type="EMBL" id="VSSQ01110738">
    <property type="protein sequence ID" value="MPN48420.1"/>
    <property type="molecule type" value="Genomic_DNA"/>
</dbReference>
<gene>
    <name evidence="1" type="ORF">SDC9_196027</name>
</gene>
<dbReference type="AlphaFoldDB" id="A0A645IBB2"/>